<accession>A0A5R9BVZ1</accession>
<proteinExistence type="predicted"/>
<comment type="caution">
    <text evidence="3">The sequence shown here is derived from an EMBL/GenBank/DDBJ whole genome shotgun (WGS) entry which is preliminary data.</text>
</comment>
<dbReference type="Gene3D" id="3.30.1460.60">
    <property type="match status" value="1"/>
</dbReference>
<dbReference type="RefSeq" id="WP_138474454.1">
    <property type="nucleotide sequence ID" value="NZ_VBTH01000010.1"/>
</dbReference>
<dbReference type="PROSITE" id="PS51257">
    <property type="entry name" value="PROKAR_LIPOPROTEIN"/>
    <property type="match status" value="1"/>
</dbReference>
<feature type="compositionally biased region" description="Basic and acidic residues" evidence="1">
    <location>
        <begin position="39"/>
        <end position="48"/>
    </location>
</feature>
<feature type="signal peptide" evidence="2">
    <location>
        <begin position="1"/>
        <end position="18"/>
    </location>
</feature>
<dbReference type="Proteomes" id="UP000305541">
    <property type="component" value="Unassembled WGS sequence"/>
</dbReference>
<feature type="chain" id="PRO_5039247956" evidence="2">
    <location>
        <begin position="19"/>
        <end position="233"/>
    </location>
</feature>
<protein>
    <submittedName>
        <fullName evidence="3">Uncharacterized protein</fullName>
    </submittedName>
</protein>
<evidence type="ECO:0000313" key="3">
    <source>
        <dbReference type="EMBL" id="TLQ04062.1"/>
    </source>
</evidence>
<name>A0A5R9BVZ1_9LACO</name>
<feature type="compositionally biased region" description="Acidic residues" evidence="1">
    <location>
        <begin position="188"/>
        <end position="233"/>
    </location>
</feature>
<evidence type="ECO:0000256" key="2">
    <source>
        <dbReference type="SAM" id="SignalP"/>
    </source>
</evidence>
<feature type="compositionally biased region" description="Low complexity" evidence="1">
    <location>
        <begin position="49"/>
        <end position="69"/>
    </location>
</feature>
<keyword evidence="2" id="KW-0732">Signal</keyword>
<evidence type="ECO:0000256" key="1">
    <source>
        <dbReference type="SAM" id="MobiDB-lite"/>
    </source>
</evidence>
<gene>
    <name evidence="3" type="ORF">FEZ51_06450</name>
</gene>
<dbReference type="EMBL" id="VBTH01000010">
    <property type="protein sequence ID" value="TLQ04062.1"/>
    <property type="molecule type" value="Genomic_DNA"/>
</dbReference>
<reference evidence="3 4" key="1">
    <citation type="submission" date="2019-05" db="EMBL/GenBank/DDBJ databases">
        <title>The metagenome of a microbial culture collection derived from dairy environment covers the genomic content of the human microbiome.</title>
        <authorList>
            <person name="Roder T."/>
            <person name="Wuthrich D."/>
            <person name="Sattari Z."/>
            <person name="Von Ah U."/>
            <person name="Bar C."/>
            <person name="Ronchi F."/>
            <person name="Macpherson A.J."/>
            <person name="Ganal-Vonarburg S.C."/>
            <person name="Bruggmann R."/>
            <person name="Vergeres G."/>
        </authorList>
    </citation>
    <scope>NUCLEOTIDE SEQUENCE [LARGE SCALE GENOMIC DNA]</scope>
    <source>
        <strain evidence="3 4">FAM 18815</strain>
    </source>
</reference>
<sequence length="233" mass="25481">MKKLFYITLLIALPLSLAACQSKSTTGSSQEKSSSSKVAQKDSSDKQASRSSKSESSSSSEEKNSSSSEVTIATRDMSAIGIMTYQEQFPSDDLQKEPNLGLTKGAQFLIGVSSVSELAYNLDGDSVVWYTKENDNSKPESEKELSVKHTMSLAELEAKHYSTAAQKSLVDALVQKISIVDNDTSSNSDEESSDDYEDTDATDTDNEDTDNYDTEDDNEDVNTNEDTTDDYDE</sequence>
<feature type="compositionally biased region" description="Low complexity" evidence="1">
    <location>
        <begin position="23"/>
        <end position="38"/>
    </location>
</feature>
<organism evidence="3 4">
    <name type="scientific">Pediococcus stilesii</name>
    <dbReference type="NCBI Taxonomy" id="331679"/>
    <lineage>
        <taxon>Bacteria</taxon>
        <taxon>Bacillati</taxon>
        <taxon>Bacillota</taxon>
        <taxon>Bacilli</taxon>
        <taxon>Lactobacillales</taxon>
        <taxon>Lactobacillaceae</taxon>
        <taxon>Pediococcus</taxon>
    </lineage>
</organism>
<feature type="region of interest" description="Disordered" evidence="1">
    <location>
        <begin position="179"/>
        <end position="233"/>
    </location>
</feature>
<evidence type="ECO:0000313" key="4">
    <source>
        <dbReference type="Proteomes" id="UP000305541"/>
    </source>
</evidence>
<dbReference type="AlphaFoldDB" id="A0A5R9BVZ1"/>
<feature type="region of interest" description="Disordered" evidence="1">
    <location>
        <begin position="23"/>
        <end position="72"/>
    </location>
</feature>